<evidence type="ECO:0000256" key="4">
    <source>
        <dbReference type="ARBA" id="ARBA00022643"/>
    </source>
</evidence>
<dbReference type="Pfam" id="PF00881">
    <property type="entry name" value="Nitroreductase"/>
    <property type="match status" value="1"/>
</dbReference>
<feature type="domain" description="Nitroreductase" evidence="7">
    <location>
        <begin position="8"/>
        <end position="185"/>
    </location>
</feature>
<protein>
    <submittedName>
        <fullName evidence="8">NAD(P)H-dependent oxidoreductase</fullName>
    </submittedName>
</protein>
<keyword evidence="3" id="KW-0285">Flavoprotein</keyword>
<dbReference type="SUPFAM" id="SSF55469">
    <property type="entry name" value="FMN-dependent nitroreductase-like"/>
    <property type="match status" value="1"/>
</dbReference>
<dbReference type="Gene3D" id="3.40.109.10">
    <property type="entry name" value="NADH Oxidase"/>
    <property type="match status" value="1"/>
</dbReference>
<reference evidence="9" key="1">
    <citation type="submission" date="2017-04" db="EMBL/GenBank/DDBJ databases">
        <title>Function of individual gut microbiota members based on whole genome sequencing of pure cultures obtained from chicken caecum.</title>
        <authorList>
            <person name="Medvecky M."/>
            <person name="Cejkova D."/>
            <person name="Polansky O."/>
            <person name="Karasova D."/>
            <person name="Kubasova T."/>
            <person name="Cizek A."/>
            <person name="Rychlik I."/>
        </authorList>
    </citation>
    <scope>NUCLEOTIDE SEQUENCE [LARGE SCALE GENOMIC DNA]</scope>
    <source>
        <strain evidence="9">An42</strain>
    </source>
</reference>
<evidence type="ECO:0000313" key="8">
    <source>
        <dbReference type="EMBL" id="OUO06444.1"/>
    </source>
</evidence>
<dbReference type="GO" id="GO:0016491">
    <property type="term" value="F:oxidoreductase activity"/>
    <property type="evidence" value="ECO:0007669"/>
    <property type="project" value="UniProtKB-KW"/>
</dbReference>
<evidence type="ECO:0000256" key="6">
    <source>
        <dbReference type="ARBA" id="ARBA00023002"/>
    </source>
</evidence>
<evidence type="ECO:0000313" key="9">
    <source>
        <dbReference type="Proteomes" id="UP000195975"/>
    </source>
</evidence>
<gene>
    <name evidence="8" type="ORF">B5F96_05260</name>
</gene>
<dbReference type="PANTHER" id="PTHR43673:SF2">
    <property type="entry name" value="NITROREDUCTASE"/>
    <property type="match status" value="1"/>
</dbReference>
<evidence type="ECO:0000256" key="1">
    <source>
        <dbReference type="ARBA" id="ARBA00001917"/>
    </source>
</evidence>
<dbReference type="RefSeq" id="WP_021861821.1">
    <property type="nucleotide sequence ID" value="NZ_CAJLBM010000007.1"/>
</dbReference>
<evidence type="ECO:0000256" key="2">
    <source>
        <dbReference type="ARBA" id="ARBA00007118"/>
    </source>
</evidence>
<proteinExistence type="inferred from homology"/>
<evidence type="ECO:0000259" key="7">
    <source>
        <dbReference type="Pfam" id="PF00881"/>
    </source>
</evidence>
<accession>A0A9Q5STL6</accession>
<dbReference type="InterPro" id="IPR000415">
    <property type="entry name" value="Nitroreductase-like"/>
</dbReference>
<dbReference type="InterPro" id="IPR033878">
    <property type="entry name" value="NfsB-like"/>
</dbReference>
<dbReference type="CDD" id="cd02149">
    <property type="entry name" value="NfsB-like"/>
    <property type="match status" value="1"/>
</dbReference>
<sequence>MDLLKTLQWRYAVKKFDPSKEVDQQLVDKIIEAAWLAPTSSGLQPFQIIDITNHDLKNKIVPIAFDQLQVAECSHLLVFAAWDNYTAKRIDHIYHYISSERGQKPDRYKPYTDRLKDAYLNRPAEENFEHAARQSYIAFSFAMMMAAELGVDSTPMEGFDNEVLDDLLNLRELKLRSVTMLPLGYRDAENDWLVDLKKVRHPKKEFLIEIK</sequence>
<keyword evidence="4" id="KW-0288">FMN</keyword>
<evidence type="ECO:0000256" key="3">
    <source>
        <dbReference type="ARBA" id="ARBA00022630"/>
    </source>
</evidence>
<name>A0A9Q5STL6_9BACT</name>
<organism evidence="8 9">
    <name type="scientific">Parabacteroides johnsonii</name>
    <dbReference type="NCBI Taxonomy" id="387661"/>
    <lineage>
        <taxon>Bacteria</taxon>
        <taxon>Pseudomonadati</taxon>
        <taxon>Bacteroidota</taxon>
        <taxon>Bacteroidia</taxon>
        <taxon>Bacteroidales</taxon>
        <taxon>Tannerellaceae</taxon>
        <taxon>Parabacteroides</taxon>
    </lineage>
</organism>
<dbReference type="InterPro" id="IPR029479">
    <property type="entry name" value="Nitroreductase"/>
</dbReference>
<comment type="cofactor">
    <cofactor evidence="1">
        <name>FMN</name>
        <dbReference type="ChEBI" id="CHEBI:58210"/>
    </cofactor>
</comment>
<keyword evidence="5" id="KW-0521">NADP</keyword>
<dbReference type="PANTHER" id="PTHR43673">
    <property type="entry name" value="NAD(P)H NITROREDUCTASE YDGI-RELATED"/>
    <property type="match status" value="1"/>
</dbReference>
<dbReference type="EMBL" id="NFIJ01000003">
    <property type="protein sequence ID" value="OUO06444.1"/>
    <property type="molecule type" value="Genomic_DNA"/>
</dbReference>
<evidence type="ECO:0000256" key="5">
    <source>
        <dbReference type="ARBA" id="ARBA00022857"/>
    </source>
</evidence>
<dbReference type="AlphaFoldDB" id="A0A9Q5STL6"/>
<comment type="caution">
    <text evidence="8">The sequence shown here is derived from an EMBL/GenBank/DDBJ whole genome shotgun (WGS) entry which is preliminary data.</text>
</comment>
<comment type="similarity">
    <text evidence="2">Belongs to the nitroreductase family.</text>
</comment>
<dbReference type="Proteomes" id="UP000195975">
    <property type="component" value="Unassembled WGS sequence"/>
</dbReference>
<keyword evidence="6" id="KW-0560">Oxidoreductase</keyword>